<keyword evidence="3 6" id="KW-0597">Phosphoprotein</keyword>
<dbReference type="Gene3D" id="3.30.565.10">
    <property type="entry name" value="Histidine kinase-like ATPase, C-terminal domain"/>
    <property type="match status" value="1"/>
</dbReference>
<dbReference type="InterPro" id="IPR000014">
    <property type="entry name" value="PAS"/>
</dbReference>
<dbReference type="Pfam" id="PF02518">
    <property type="entry name" value="HATPase_c"/>
    <property type="match status" value="1"/>
</dbReference>
<dbReference type="CDD" id="cd00130">
    <property type="entry name" value="PAS"/>
    <property type="match status" value="1"/>
</dbReference>
<evidence type="ECO:0000313" key="12">
    <source>
        <dbReference type="Proteomes" id="UP000183769"/>
    </source>
</evidence>
<evidence type="ECO:0000256" key="5">
    <source>
        <dbReference type="ARBA" id="ARBA00022777"/>
    </source>
</evidence>
<dbReference type="SUPFAM" id="SSF55785">
    <property type="entry name" value="PYP-like sensor domain (PAS domain)"/>
    <property type="match status" value="2"/>
</dbReference>
<dbReference type="Pfam" id="PF08448">
    <property type="entry name" value="PAS_4"/>
    <property type="match status" value="1"/>
</dbReference>
<dbReference type="SUPFAM" id="SSF55781">
    <property type="entry name" value="GAF domain-like"/>
    <property type="match status" value="1"/>
</dbReference>
<dbReference type="InterPro" id="IPR011006">
    <property type="entry name" value="CheY-like_superfamily"/>
</dbReference>
<dbReference type="PROSITE" id="PS50112">
    <property type="entry name" value="PAS"/>
    <property type="match status" value="1"/>
</dbReference>
<dbReference type="Pfam" id="PF08447">
    <property type="entry name" value="PAS_3"/>
    <property type="match status" value="1"/>
</dbReference>
<dbReference type="PROSITE" id="PS50113">
    <property type="entry name" value="PAC"/>
    <property type="match status" value="1"/>
</dbReference>
<keyword evidence="5" id="KW-0418">Kinase</keyword>
<dbReference type="SUPFAM" id="SSF52172">
    <property type="entry name" value="CheY-like"/>
    <property type="match status" value="1"/>
</dbReference>
<dbReference type="InterPro" id="IPR001610">
    <property type="entry name" value="PAC"/>
</dbReference>
<evidence type="ECO:0000256" key="2">
    <source>
        <dbReference type="ARBA" id="ARBA00012438"/>
    </source>
</evidence>
<dbReference type="InterPro" id="IPR013655">
    <property type="entry name" value="PAS_fold_3"/>
</dbReference>
<dbReference type="InterPro" id="IPR036890">
    <property type="entry name" value="HATPase_C_sf"/>
</dbReference>
<dbReference type="InterPro" id="IPR029016">
    <property type="entry name" value="GAF-like_dom_sf"/>
</dbReference>
<dbReference type="EMBL" id="FOXI01000002">
    <property type="protein sequence ID" value="SFP25468.1"/>
    <property type="molecule type" value="Genomic_DNA"/>
</dbReference>
<dbReference type="SMART" id="SM00086">
    <property type="entry name" value="PAC"/>
    <property type="match status" value="1"/>
</dbReference>
<evidence type="ECO:0000259" key="9">
    <source>
        <dbReference type="PROSITE" id="PS50112"/>
    </source>
</evidence>
<evidence type="ECO:0000256" key="3">
    <source>
        <dbReference type="ARBA" id="ARBA00022553"/>
    </source>
</evidence>
<feature type="domain" description="Histidine kinase" evidence="7">
    <location>
        <begin position="550"/>
        <end position="758"/>
    </location>
</feature>
<feature type="domain" description="Response regulatory" evidence="8">
    <location>
        <begin position="9"/>
        <end position="125"/>
    </location>
</feature>
<proteinExistence type="predicted"/>
<dbReference type="OrthoDB" id="342253at2157"/>
<dbReference type="PANTHER" id="PTHR43304">
    <property type="entry name" value="PHYTOCHROME-LIKE PROTEIN CPH1"/>
    <property type="match status" value="1"/>
</dbReference>
<dbReference type="PROSITE" id="PS50109">
    <property type="entry name" value="HIS_KIN"/>
    <property type="match status" value="1"/>
</dbReference>
<feature type="modified residue" description="4-aspartylphosphate" evidence="6">
    <location>
        <position position="60"/>
    </location>
</feature>
<keyword evidence="4" id="KW-0808">Transferase</keyword>
<dbReference type="PANTHER" id="PTHR43304:SF1">
    <property type="entry name" value="PAC DOMAIN-CONTAINING PROTEIN"/>
    <property type="match status" value="1"/>
</dbReference>
<dbReference type="EC" id="2.7.13.3" evidence="2"/>
<dbReference type="GO" id="GO:0000155">
    <property type="term" value="F:phosphorelay sensor kinase activity"/>
    <property type="evidence" value="ECO:0007669"/>
    <property type="project" value="InterPro"/>
</dbReference>
<dbReference type="InterPro" id="IPR003018">
    <property type="entry name" value="GAF"/>
</dbReference>
<evidence type="ECO:0000259" key="10">
    <source>
        <dbReference type="PROSITE" id="PS50113"/>
    </source>
</evidence>
<gene>
    <name evidence="11" type="ORF">SAMN05216277_102202</name>
</gene>
<evidence type="ECO:0000259" key="7">
    <source>
        <dbReference type="PROSITE" id="PS50109"/>
    </source>
</evidence>
<accession>A0A1I5NUI3</accession>
<evidence type="ECO:0000256" key="6">
    <source>
        <dbReference type="PROSITE-ProRule" id="PRU00169"/>
    </source>
</evidence>
<dbReference type="PRINTS" id="PR00344">
    <property type="entry name" value="BCTRLSENSOR"/>
</dbReference>
<comment type="catalytic activity">
    <reaction evidence="1">
        <text>ATP + protein L-histidine = ADP + protein N-phospho-L-histidine.</text>
        <dbReference type="EC" id="2.7.13.3"/>
    </reaction>
</comment>
<dbReference type="Gene3D" id="3.40.50.2300">
    <property type="match status" value="1"/>
</dbReference>
<dbReference type="InterPro" id="IPR035965">
    <property type="entry name" value="PAS-like_dom_sf"/>
</dbReference>
<dbReference type="Proteomes" id="UP000183769">
    <property type="component" value="Unassembled WGS sequence"/>
</dbReference>
<dbReference type="AlphaFoldDB" id="A0A1I5NUI3"/>
<dbReference type="SMART" id="SM00388">
    <property type="entry name" value="HisKA"/>
    <property type="match status" value="1"/>
</dbReference>
<dbReference type="SMART" id="SM00448">
    <property type="entry name" value="REC"/>
    <property type="match status" value="1"/>
</dbReference>
<name>A0A1I5NUI3_9EURY</name>
<dbReference type="CDD" id="cd00156">
    <property type="entry name" value="REC"/>
    <property type="match status" value="1"/>
</dbReference>
<evidence type="ECO:0000259" key="8">
    <source>
        <dbReference type="PROSITE" id="PS50110"/>
    </source>
</evidence>
<dbReference type="SUPFAM" id="SSF55874">
    <property type="entry name" value="ATPase domain of HSP90 chaperone/DNA topoisomerase II/histidine kinase"/>
    <property type="match status" value="1"/>
</dbReference>
<keyword evidence="12" id="KW-1185">Reference proteome</keyword>
<protein>
    <recommendedName>
        <fullName evidence="2">histidine kinase</fullName>
        <ecNumber evidence="2">2.7.13.3</ecNumber>
    </recommendedName>
</protein>
<dbReference type="InterPro" id="IPR003594">
    <property type="entry name" value="HATPase_dom"/>
</dbReference>
<evidence type="ECO:0000256" key="4">
    <source>
        <dbReference type="ARBA" id="ARBA00022679"/>
    </source>
</evidence>
<dbReference type="RefSeq" id="WP_074875737.1">
    <property type="nucleotide sequence ID" value="NZ_FOXI01000002.1"/>
</dbReference>
<evidence type="ECO:0000313" key="11">
    <source>
        <dbReference type="EMBL" id="SFP25468.1"/>
    </source>
</evidence>
<dbReference type="InterPro" id="IPR005467">
    <property type="entry name" value="His_kinase_dom"/>
</dbReference>
<reference evidence="12" key="1">
    <citation type="submission" date="2016-10" db="EMBL/GenBank/DDBJ databases">
        <authorList>
            <person name="Varghese N."/>
            <person name="Submissions S."/>
        </authorList>
    </citation>
    <scope>NUCLEOTIDE SEQUENCE [LARGE SCALE GENOMIC DNA]</scope>
    <source>
        <strain evidence="12">CGMCC 1.10329</strain>
    </source>
</reference>
<dbReference type="InterPro" id="IPR004358">
    <property type="entry name" value="Sig_transdc_His_kin-like_C"/>
</dbReference>
<dbReference type="Gene3D" id="3.30.450.20">
    <property type="entry name" value="PAS domain"/>
    <property type="match status" value="2"/>
</dbReference>
<sequence>MQTSPDTVRALHVDPDSSFVDAAATRLEREDDRLDVTTTTDADEALALLENDAFDCVIADYDLPETTGIELFQSVRDRDSELPFLLFTGAGSEAIASDALSAGVTDYLRKGRVDDQYAELADRTLDAVRSARRDSEPGGACSDGTPGFLQHVVEAVGVGVAAYRADGTFAYVNETFASNLDADRNTFDDVHVWEIAPELDREDFDRYWASFSVGDTKTTETTHAFRGTEVAVETVTTCTVVDGTTYHVGTARDITERKEREERFQAFVEQSNDILTVLDGNGVYKYQSPSAKRILGYEPGELVGESAFERVHPDDRADVVTTFQQVMSNPGQDLSVEYRFRHADGSWRWLESRGVNAPETSAIDGFLINSRDVTERKEHERQIGDLHDATRQMVQASDERDVCAVAVETAEEVLGHSIAGVWLRDETGDRLEPAATTAGAEERFDELPVYTEGNSLSWEAYETGEARVVDDLATESGLYNPDSEVRSEIIVPLGEYGVLNVGSPVDDAFTDNEVTLAKLLAANAQVALGRSERERLLERQTEQMEFFNSILRHDVLNAVTVIRARAEFLADELDGEQLQDAETIVRWSDDVTEIVQRVRTVVETLAGEGDPELEPVDLAAELRAEVDRVRSTYPEVDFETGIPEAQPVLANDLLGDALGNIVTNAIEHNDTDGLRVSVSVERNDGDVVVRIADNGTGVPPERKDAIFRRGETGHAKSTGSGFGLFFADAMVEEYGGDIRVEDNDAGGATFEVRLSAVDHGPSP</sequence>
<dbReference type="InterPro" id="IPR003661">
    <property type="entry name" value="HisK_dim/P_dom"/>
</dbReference>
<feature type="domain" description="PAC" evidence="10">
    <location>
        <begin position="334"/>
        <end position="385"/>
    </location>
</feature>
<feature type="domain" description="PAS" evidence="9">
    <location>
        <begin position="260"/>
        <end position="330"/>
    </location>
</feature>
<dbReference type="NCBIfam" id="TIGR00229">
    <property type="entry name" value="sensory_box"/>
    <property type="match status" value="2"/>
</dbReference>
<dbReference type="Pfam" id="PF13185">
    <property type="entry name" value="GAF_2"/>
    <property type="match status" value="1"/>
</dbReference>
<organism evidence="11 12">
    <name type="scientific">Halolamina pelagica</name>
    <dbReference type="NCBI Taxonomy" id="699431"/>
    <lineage>
        <taxon>Archaea</taxon>
        <taxon>Methanobacteriati</taxon>
        <taxon>Methanobacteriota</taxon>
        <taxon>Stenosarchaea group</taxon>
        <taxon>Halobacteria</taxon>
        <taxon>Halobacteriales</taxon>
        <taxon>Haloferacaceae</taxon>
    </lineage>
</organism>
<dbReference type="PROSITE" id="PS50110">
    <property type="entry name" value="RESPONSE_REGULATORY"/>
    <property type="match status" value="1"/>
</dbReference>
<dbReference type="InterPro" id="IPR013656">
    <property type="entry name" value="PAS_4"/>
</dbReference>
<dbReference type="InterPro" id="IPR001789">
    <property type="entry name" value="Sig_transdc_resp-reg_receiver"/>
</dbReference>
<dbReference type="SMART" id="SM00091">
    <property type="entry name" value="PAS"/>
    <property type="match status" value="2"/>
</dbReference>
<dbReference type="InterPro" id="IPR052162">
    <property type="entry name" value="Sensor_kinase/Photoreceptor"/>
</dbReference>
<dbReference type="SMART" id="SM00387">
    <property type="entry name" value="HATPase_c"/>
    <property type="match status" value="1"/>
</dbReference>
<evidence type="ECO:0000256" key="1">
    <source>
        <dbReference type="ARBA" id="ARBA00000085"/>
    </source>
</evidence>
<dbReference type="Pfam" id="PF00072">
    <property type="entry name" value="Response_reg"/>
    <property type="match status" value="1"/>
</dbReference>
<dbReference type="Gene3D" id="3.30.450.40">
    <property type="match status" value="1"/>
</dbReference>
<dbReference type="SMART" id="SM00065">
    <property type="entry name" value="GAF"/>
    <property type="match status" value="1"/>
</dbReference>
<dbReference type="InterPro" id="IPR000700">
    <property type="entry name" value="PAS-assoc_C"/>
</dbReference>